<dbReference type="OrthoDB" id="9780744at2"/>
<dbReference type="PANTHER" id="PTHR43689:SF8">
    <property type="entry name" value="ALPHA_BETA-HYDROLASES SUPERFAMILY PROTEIN"/>
    <property type="match status" value="1"/>
</dbReference>
<feature type="domain" description="AB hydrolase-1" evidence="1">
    <location>
        <begin position="32"/>
        <end position="126"/>
    </location>
</feature>
<reference evidence="2 3" key="1">
    <citation type="submission" date="2017-02" db="EMBL/GenBank/DDBJ databases">
        <authorList>
            <person name="Peterson S.W."/>
        </authorList>
    </citation>
    <scope>NUCLEOTIDE SEQUENCE [LARGE SCALE GENOMIC DNA]</scope>
    <source>
        <strain evidence="2 3">DSM 21749</strain>
    </source>
</reference>
<name>A0A1T4M2J0_9GAMM</name>
<dbReference type="Gene3D" id="3.40.50.1820">
    <property type="entry name" value="alpha/beta hydrolase"/>
    <property type="match status" value="1"/>
</dbReference>
<dbReference type="InterPro" id="IPR029058">
    <property type="entry name" value="AB_hydrolase_fold"/>
</dbReference>
<protein>
    <submittedName>
        <fullName evidence="2">Pimeloyl-ACP methyl ester carboxylesterase</fullName>
    </submittedName>
</protein>
<dbReference type="PANTHER" id="PTHR43689">
    <property type="entry name" value="HYDROLASE"/>
    <property type="match status" value="1"/>
</dbReference>
<evidence type="ECO:0000313" key="2">
    <source>
        <dbReference type="EMBL" id="SJZ61105.1"/>
    </source>
</evidence>
<dbReference type="InterPro" id="IPR000073">
    <property type="entry name" value="AB_hydrolase_1"/>
</dbReference>
<dbReference type="SUPFAM" id="SSF53474">
    <property type="entry name" value="alpha/beta-Hydrolases"/>
    <property type="match status" value="1"/>
</dbReference>
<sequence>MTTLPGFADPAHPGFPERLHVESLGRGSLRVTFLPGLGGTTRYWTSTPVAPAFRHAQTELVDLYGFGHSPRPWCRYTVERHVDALARTLQAGPPRVLVGHSLGAALALALAARHPDRVQALCLFSLPDYGSRAGAIEWFASQRGGWVYTNMLATALACLVTRRVAGRWLPYLVQNVPPEVASDLVLHNMASSTTSLWEVLYRHDVRADAAALPPDLPVACVHGLHDATAPLARVSELAARFPLWRHVTVDADHHPWLRDPGACHGVVDALCEAVQPHAIRAEAIG</sequence>
<proteinExistence type="predicted"/>
<dbReference type="EMBL" id="FUXP01000001">
    <property type="protein sequence ID" value="SJZ61105.1"/>
    <property type="molecule type" value="Genomic_DNA"/>
</dbReference>
<evidence type="ECO:0000313" key="3">
    <source>
        <dbReference type="Proteomes" id="UP000190061"/>
    </source>
</evidence>
<dbReference type="RefSeq" id="WP_078756888.1">
    <property type="nucleotide sequence ID" value="NZ_FUXP01000001.1"/>
</dbReference>
<keyword evidence="3" id="KW-1185">Reference proteome</keyword>
<dbReference type="PRINTS" id="PR00111">
    <property type="entry name" value="ABHYDROLASE"/>
</dbReference>
<dbReference type="AlphaFoldDB" id="A0A1T4M2J0"/>
<gene>
    <name evidence="2" type="ORF">SAMN02745674_00251</name>
</gene>
<dbReference type="STRING" id="1122188.SAMN02745674_00251"/>
<evidence type="ECO:0000259" key="1">
    <source>
        <dbReference type="Pfam" id="PF00561"/>
    </source>
</evidence>
<dbReference type="Pfam" id="PF00561">
    <property type="entry name" value="Abhydrolase_1"/>
    <property type="match status" value="1"/>
</dbReference>
<organism evidence="2 3">
    <name type="scientific">Lysobacter spongiicola DSM 21749</name>
    <dbReference type="NCBI Taxonomy" id="1122188"/>
    <lineage>
        <taxon>Bacteria</taxon>
        <taxon>Pseudomonadati</taxon>
        <taxon>Pseudomonadota</taxon>
        <taxon>Gammaproteobacteria</taxon>
        <taxon>Lysobacterales</taxon>
        <taxon>Lysobacteraceae</taxon>
        <taxon>Novilysobacter</taxon>
    </lineage>
</organism>
<dbReference type="Proteomes" id="UP000190061">
    <property type="component" value="Unassembled WGS sequence"/>
</dbReference>
<accession>A0A1T4M2J0</accession>